<dbReference type="InterPro" id="IPR050838">
    <property type="entry name" value="Ketopantoate_reductase"/>
</dbReference>
<dbReference type="Gene3D" id="1.10.1040.10">
    <property type="entry name" value="N-(1-d-carboxylethyl)-l-norvaline Dehydrogenase, domain 2"/>
    <property type="match status" value="1"/>
</dbReference>
<evidence type="ECO:0000256" key="8">
    <source>
        <dbReference type="ARBA" id="ARBA00032024"/>
    </source>
</evidence>
<dbReference type="Gene3D" id="3.40.50.720">
    <property type="entry name" value="NAD(P)-binding Rossmann-like Domain"/>
    <property type="match status" value="1"/>
</dbReference>
<evidence type="ECO:0000313" key="14">
    <source>
        <dbReference type="Proteomes" id="UP000765160"/>
    </source>
</evidence>
<accession>A0ABX1EZZ7</accession>
<dbReference type="PANTHER" id="PTHR43765:SF2">
    <property type="entry name" value="2-DEHYDROPANTOATE 2-REDUCTASE"/>
    <property type="match status" value="1"/>
</dbReference>
<protein>
    <recommendedName>
        <fullName evidence="4">2-dehydropantoate 2-reductase</fullName>
        <ecNumber evidence="3">1.1.1.169</ecNumber>
    </recommendedName>
    <alternativeName>
        <fullName evidence="8">Ketopantoate reductase</fullName>
    </alternativeName>
</protein>
<evidence type="ECO:0000256" key="9">
    <source>
        <dbReference type="ARBA" id="ARBA00048793"/>
    </source>
</evidence>
<comment type="catalytic activity">
    <reaction evidence="9">
        <text>(R)-pantoate + NADP(+) = 2-dehydropantoate + NADPH + H(+)</text>
        <dbReference type="Rhea" id="RHEA:16233"/>
        <dbReference type="ChEBI" id="CHEBI:11561"/>
        <dbReference type="ChEBI" id="CHEBI:15378"/>
        <dbReference type="ChEBI" id="CHEBI:15980"/>
        <dbReference type="ChEBI" id="CHEBI:57783"/>
        <dbReference type="ChEBI" id="CHEBI:58349"/>
        <dbReference type="EC" id="1.1.1.169"/>
    </reaction>
</comment>
<comment type="pathway">
    <text evidence="1">Cofactor biosynthesis; (R)-pantothenate biosynthesis; (R)-pantoate from 3-methyl-2-oxobutanoate: step 2/2.</text>
</comment>
<evidence type="ECO:0000256" key="7">
    <source>
        <dbReference type="ARBA" id="ARBA00023002"/>
    </source>
</evidence>
<dbReference type="Pfam" id="PF08546">
    <property type="entry name" value="ApbA_C"/>
    <property type="match status" value="1"/>
</dbReference>
<dbReference type="SUPFAM" id="SSF48179">
    <property type="entry name" value="6-phosphogluconate dehydrogenase C-terminal domain-like"/>
    <property type="match status" value="1"/>
</dbReference>
<proteinExistence type="inferred from homology"/>
<evidence type="ECO:0000256" key="2">
    <source>
        <dbReference type="ARBA" id="ARBA00007870"/>
    </source>
</evidence>
<comment type="similarity">
    <text evidence="2">Belongs to the ketopantoate reductase family.</text>
</comment>
<evidence type="ECO:0000256" key="1">
    <source>
        <dbReference type="ARBA" id="ARBA00004994"/>
    </source>
</evidence>
<evidence type="ECO:0000259" key="12">
    <source>
        <dbReference type="Pfam" id="PF08546"/>
    </source>
</evidence>
<feature type="domain" description="Ketopantoate reductase N-terminal" evidence="11">
    <location>
        <begin position="42"/>
        <end position="191"/>
    </location>
</feature>
<sequence length="376" mass="39679">MQGGLAAPCRARAPGAWPSSAGRDTGLAGRDGAKEAVDHGPILIWGAGAIGGTIGAHLVRARHAVVFCDVVADHVAAIGDPMRGLAIEGPVSRPRISAPAVLPEQVKGVFRRVFLAVKTHDTEAACRQLLPHLAEDGYVLSLQNGLCERVIAEVCGAQRTMGAFVNFGADWIEPGRILYGNRGAVVVGELDGATTPRVAALHKLLAETFEPDAVLTPNIWGYLWGKLAYSSLLYAQALAEKGIADTLARTELLPLVRALCGEVITVARAEGVTPLGFNGFDPNAFGPGGTEDAARASMAAMEAFNRPNAKTHSGVWRDLWVRHRATPADAQIGAVPPIGRAHGLACPTLERLIAMIHECERGERPMADANLTELMA</sequence>
<gene>
    <name evidence="13" type="ORF">HB662_12770</name>
</gene>
<dbReference type="PANTHER" id="PTHR43765">
    <property type="entry name" value="2-DEHYDROPANTOATE 2-REDUCTASE-RELATED"/>
    <property type="match status" value="1"/>
</dbReference>
<dbReference type="Proteomes" id="UP000765160">
    <property type="component" value="Unassembled WGS sequence"/>
</dbReference>
<evidence type="ECO:0000259" key="11">
    <source>
        <dbReference type="Pfam" id="PF02558"/>
    </source>
</evidence>
<dbReference type="InterPro" id="IPR013332">
    <property type="entry name" value="KPR_N"/>
</dbReference>
<dbReference type="EMBL" id="JAAVTX010000004">
    <property type="protein sequence ID" value="NKE45655.1"/>
    <property type="molecule type" value="Genomic_DNA"/>
</dbReference>
<dbReference type="InterPro" id="IPR008927">
    <property type="entry name" value="6-PGluconate_DH-like_C_sf"/>
</dbReference>
<dbReference type="SUPFAM" id="SSF51735">
    <property type="entry name" value="NAD(P)-binding Rossmann-fold domains"/>
    <property type="match status" value="1"/>
</dbReference>
<organism evidence="13 14">
    <name type="scientific">Falsiroseomonas frigidaquae</name>
    <dbReference type="NCBI Taxonomy" id="487318"/>
    <lineage>
        <taxon>Bacteria</taxon>
        <taxon>Pseudomonadati</taxon>
        <taxon>Pseudomonadota</taxon>
        <taxon>Alphaproteobacteria</taxon>
        <taxon>Acetobacterales</taxon>
        <taxon>Roseomonadaceae</taxon>
        <taxon>Falsiroseomonas</taxon>
    </lineage>
</organism>
<dbReference type="EC" id="1.1.1.169" evidence="3"/>
<feature type="region of interest" description="Disordered" evidence="10">
    <location>
        <begin position="1"/>
        <end position="32"/>
    </location>
</feature>
<keyword evidence="6" id="KW-0521">NADP</keyword>
<reference evidence="13 14" key="1">
    <citation type="submission" date="2020-03" db="EMBL/GenBank/DDBJ databases">
        <title>Roseomonas selenitidurans sp. nov. isolated from soil.</title>
        <authorList>
            <person name="Liu H."/>
        </authorList>
    </citation>
    <scope>NUCLEOTIDE SEQUENCE [LARGE SCALE GENOMIC DNA]</scope>
    <source>
        <strain evidence="13 14">JCM 15073</strain>
    </source>
</reference>
<dbReference type="Pfam" id="PF02558">
    <property type="entry name" value="ApbA"/>
    <property type="match status" value="1"/>
</dbReference>
<evidence type="ECO:0000256" key="3">
    <source>
        <dbReference type="ARBA" id="ARBA00013014"/>
    </source>
</evidence>
<evidence type="ECO:0000256" key="4">
    <source>
        <dbReference type="ARBA" id="ARBA00019465"/>
    </source>
</evidence>
<name>A0ABX1EZZ7_9PROT</name>
<evidence type="ECO:0000256" key="10">
    <source>
        <dbReference type="SAM" id="MobiDB-lite"/>
    </source>
</evidence>
<dbReference type="InterPro" id="IPR036291">
    <property type="entry name" value="NAD(P)-bd_dom_sf"/>
</dbReference>
<dbReference type="InterPro" id="IPR013328">
    <property type="entry name" value="6PGD_dom2"/>
</dbReference>
<keyword evidence="14" id="KW-1185">Reference proteome</keyword>
<dbReference type="InterPro" id="IPR013752">
    <property type="entry name" value="KPA_reductase"/>
</dbReference>
<evidence type="ECO:0000256" key="5">
    <source>
        <dbReference type="ARBA" id="ARBA00022655"/>
    </source>
</evidence>
<feature type="domain" description="Ketopantoate reductase C-terminal" evidence="12">
    <location>
        <begin position="218"/>
        <end position="358"/>
    </location>
</feature>
<evidence type="ECO:0000256" key="6">
    <source>
        <dbReference type="ARBA" id="ARBA00022857"/>
    </source>
</evidence>
<evidence type="ECO:0000313" key="13">
    <source>
        <dbReference type="EMBL" id="NKE45655.1"/>
    </source>
</evidence>
<keyword evidence="5" id="KW-0566">Pantothenate biosynthesis</keyword>
<keyword evidence="7" id="KW-0560">Oxidoreductase</keyword>
<comment type="caution">
    <text evidence="13">The sequence shown here is derived from an EMBL/GenBank/DDBJ whole genome shotgun (WGS) entry which is preliminary data.</text>
</comment>